<evidence type="ECO:0000313" key="1">
    <source>
        <dbReference type="EMBL" id="EEV16857.1"/>
    </source>
</evidence>
<dbReference type="AlphaFoldDB" id="C8PIV2"/>
<evidence type="ECO:0000313" key="2">
    <source>
        <dbReference type="Proteomes" id="UP000005709"/>
    </source>
</evidence>
<organism evidence="1 2">
    <name type="scientific">Campylobacter gracilis RM3268</name>
    <dbReference type="NCBI Taxonomy" id="553220"/>
    <lineage>
        <taxon>Bacteria</taxon>
        <taxon>Pseudomonadati</taxon>
        <taxon>Campylobacterota</taxon>
        <taxon>Epsilonproteobacteria</taxon>
        <taxon>Campylobacterales</taxon>
        <taxon>Campylobacteraceae</taxon>
        <taxon>Campylobacter</taxon>
    </lineage>
</organism>
<dbReference type="EMBL" id="ACYG01000027">
    <property type="protein sequence ID" value="EEV16857.1"/>
    <property type="molecule type" value="Genomic_DNA"/>
</dbReference>
<sequence length="45" mass="5352">MKFYADYGAFVRSGRRNFKILSKRKRVGLRRAYRATAPLKFLRVS</sequence>
<accession>C8PIV2</accession>
<protein>
    <submittedName>
        <fullName evidence="1">Uncharacterized protein</fullName>
    </submittedName>
</protein>
<proteinExistence type="predicted"/>
<name>C8PIV2_9BACT</name>
<gene>
    <name evidence="1" type="ORF">CAMGR0001_1151</name>
</gene>
<dbReference type="Proteomes" id="UP000005709">
    <property type="component" value="Unassembled WGS sequence"/>
</dbReference>
<reference evidence="1 2" key="1">
    <citation type="submission" date="2009-07" db="EMBL/GenBank/DDBJ databases">
        <authorList>
            <person name="Madupu R."/>
            <person name="Sebastian Y."/>
            <person name="Durkin A.S."/>
            <person name="Torralba M."/>
            <person name="Methe B."/>
            <person name="Sutton G.G."/>
            <person name="Strausberg R.L."/>
            <person name="Nelson K.E."/>
        </authorList>
    </citation>
    <scope>NUCLEOTIDE SEQUENCE [LARGE SCALE GENOMIC DNA]</scope>
    <source>
        <strain evidence="1 2">RM3268</strain>
    </source>
</reference>
<keyword evidence="2" id="KW-1185">Reference proteome</keyword>
<comment type="caution">
    <text evidence="1">The sequence shown here is derived from an EMBL/GenBank/DDBJ whole genome shotgun (WGS) entry which is preliminary data.</text>
</comment>